<reference evidence="2" key="1">
    <citation type="journal article" date="2019" name="Int. J. Syst. Evol. Microbiol.">
        <title>The Global Catalogue of Microorganisms (GCM) 10K type strain sequencing project: providing services to taxonomists for standard genome sequencing and annotation.</title>
        <authorList>
            <consortium name="The Broad Institute Genomics Platform"/>
            <consortium name="The Broad Institute Genome Sequencing Center for Infectious Disease"/>
            <person name="Wu L."/>
            <person name="Ma J."/>
        </authorList>
    </citation>
    <scope>NUCLEOTIDE SEQUENCE [LARGE SCALE GENOMIC DNA]</scope>
    <source>
        <strain evidence="2">CGMCC 1.16326</strain>
    </source>
</reference>
<evidence type="ECO:0000313" key="1">
    <source>
        <dbReference type="EMBL" id="MFC5393603.1"/>
    </source>
</evidence>
<evidence type="ECO:0000313" key="2">
    <source>
        <dbReference type="Proteomes" id="UP001596104"/>
    </source>
</evidence>
<name>A0ABW0H8V9_9HYPH</name>
<proteinExistence type="predicted"/>
<dbReference type="Proteomes" id="UP001596104">
    <property type="component" value="Unassembled WGS sequence"/>
</dbReference>
<gene>
    <name evidence="1" type="ORF">ACFPPC_13240</name>
</gene>
<dbReference type="EMBL" id="JBHSLV010000021">
    <property type="protein sequence ID" value="MFC5393603.1"/>
    <property type="molecule type" value="Genomic_DNA"/>
</dbReference>
<dbReference type="RefSeq" id="WP_377008631.1">
    <property type="nucleotide sequence ID" value="NZ_JBHSLV010000021.1"/>
</dbReference>
<accession>A0ABW0H8V9</accession>
<keyword evidence="2" id="KW-1185">Reference proteome</keyword>
<comment type="caution">
    <text evidence="1">The sequence shown here is derived from an EMBL/GenBank/DDBJ whole genome shotgun (WGS) entry which is preliminary data.</text>
</comment>
<sequence length="342" mass="36085">MQKNVSVIIYDLNTVSRFFRSCALVIASQQSLRIEWETYRDSKVINAIYTVFFWKEPPGIAVVKEGAPEKVERRTNELHARYLMAWVRKLSEEGPGAAQGYVATMGQLRDMARKDIQNFYRNASDINNDVIRETQDGINNLAAIKLGAQIGVATIGAVVGIGLVAPALVGGALTAGGGLTILGVEAGAGAAAFGATGLAHSVTHSVIKNWDAGAGAQVAGIAIEKGKAKASDLAGTGAQRVLDKALASSANAENIVRSVQGEINKQSTRLAQQTLTRKAAEKASSRIAAGNTQLATRTAELAARNRNVALARAGGVAVPVVFAAWDIMDAINDYRETTAANR</sequence>
<organism evidence="1 2">
    <name type="scientific">Bosea vestrisii</name>
    <dbReference type="NCBI Taxonomy" id="151416"/>
    <lineage>
        <taxon>Bacteria</taxon>
        <taxon>Pseudomonadati</taxon>
        <taxon>Pseudomonadota</taxon>
        <taxon>Alphaproteobacteria</taxon>
        <taxon>Hyphomicrobiales</taxon>
        <taxon>Boseaceae</taxon>
        <taxon>Bosea</taxon>
    </lineage>
</organism>
<protein>
    <submittedName>
        <fullName evidence="1">Uncharacterized protein</fullName>
    </submittedName>
</protein>